<feature type="domain" description="Cyclic nucleotide-binding" evidence="7">
    <location>
        <begin position="77"/>
        <end position="124"/>
    </location>
</feature>
<dbReference type="InterPro" id="IPR018490">
    <property type="entry name" value="cNMP-bd_dom_sf"/>
</dbReference>
<keyword evidence="6" id="KW-0472">Membrane</keyword>
<dbReference type="SUPFAM" id="SSF51206">
    <property type="entry name" value="cAMP-binding domain-like"/>
    <property type="match status" value="1"/>
</dbReference>
<evidence type="ECO:0000256" key="4">
    <source>
        <dbReference type="ARBA" id="ARBA00022490"/>
    </source>
</evidence>
<name>A0A498LVQ7_LABRO</name>
<dbReference type="PANTHER" id="PTHR45161:SF2">
    <property type="entry name" value="RAP GUANINE NUCLEOTIDE EXCHANGE FACTOR 2"/>
    <property type="match status" value="1"/>
</dbReference>
<dbReference type="PANTHER" id="PTHR45161">
    <property type="entry name" value="CYTOSKELETON-ASSOCIATED PROTEIN 4"/>
    <property type="match status" value="1"/>
</dbReference>
<evidence type="ECO:0000256" key="5">
    <source>
        <dbReference type="ARBA" id="ARBA00022553"/>
    </source>
</evidence>
<dbReference type="STRING" id="84645.A0A498LVQ7"/>
<keyword evidence="4" id="KW-0963">Cytoplasm</keyword>
<dbReference type="CDD" id="cd00038">
    <property type="entry name" value="CAP_ED"/>
    <property type="match status" value="1"/>
</dbReference>
<evidence type="ECO:0000256" key="6">
    <source>
        <dbReference type="ARBA" id="ARBA00023136"/>
    </source>
</evidence>
<comment type="subcellular location">
    <subcellularLocation>
        <location evidence="1">Cell membrane</location>
    </subcellularLocation>
    <subcellularLocation>
        <location evidence="2">Cytoplasm</location>
    </subcellularLocation>
</comment>
<dbReference type="Proteomes" id="UP000290572">
    <property type="component" value="Unassembled WGS sequence"/>
</dbReference>
<evidence type="ECO:0000256" key="2">
    <source>
        <dbReference type="ARBA" id="ARBA00004496"/>
    </source>
</evidence>
<dbReference type="InterPro" id="IPR014710">
    <property type="entry name" value="RmlC-like_jellyroll"/>
</dbReference>
<dbReference type="EMBL" id="QBIY01013043">
    <property type="protein sequence ID" value="RXN12539.1"/>
    <property type="molecule type" value="Genomic_DNA"/>
</dbReference>
<accession>A0A498LVQ7</accession>
<organism evidence="8 9">
    <name type="scientific">Labeo rohita</name>
    <name type="common">Indian major carp</name>
    <name type="synonym">Cyprinus rohita</name>
    <dbReference type="NCBI Taxonomy" id="84645"/>
    <lineage>
        <taxon>Eukaryota</taxon>
        <taxon>Metazoa</taxon>
        <taxon>Chordata</taxon>
        <taxon>Craniata</taxon>
        <taxon>Vertebrata</taxon>
        <taxon>Euteleostomi</taxon>
        <taxon>Actinopterygii</taxon>
        <taxon>Neopterygii</taxon>
        <taxon>Teleostei</taxon>
        <taxon>Ostariophysi</taxon>
        <taxon>Cypriniformes</taxon>
        <taxon>Cyprinidae</taxon>
        <taxon>Labeoninae</taxon>
        <taxon>Labeonini</taxon>
        <taxon>Labeo</taxon>
    </lineage>
</organism>
<reference evidence="8 9" key="1">
    <citation type="submission" date="2018-03" db="EMBL/GenBank/DDBJ databases">
        <title>Draft genome sequence of Rohu Carp (Labeo rohita).</title>
        <authorList>
            <person name="Das P."/>
            <person name="Kushwaha B."/>
            <person name="Joshi C.G."/>
            <person name="Kumar D."/>
            <person name="Nagpure N.S."/>
            <person name="Sahoo L."/>
            <person name="Das S.P."/>
            <person name="Bit A."/>
            <person name="Patnaik S."/>
            <person name="Meher P.K."/>
            <person name="Jayasankar P."/>
            <person name="Koringa P.G."/>
            <person name="Patel N.V."/>
            <person name="Hinsu A.T."/>
            <person name="Kumar R."/>
            <person name="Pandey M."/>
            <person name="Agarwal S."/>
            <person name="Srivastava S."/>
            <person name="Singh M."/>
            <person name="Iquebal M.A."/>
            <person name="Jaiswal S."/>
            <person name="Angadi U.B."/>
            <person name="Kumar N."/>
            <person name="Raza M."/>
            <person name="Shah T.M."/>
            <person name="Rai A."/>
            <person name="Jena J.K."/>
        </authorList>
    </citation>
    <scope>NUCLEOTIDE SEQUENCE [LARGE SCALE GENOMIC DNA]</scope>
    <source>
        <strain evidence="8">DASCIFA01</strain>
        <tissue evidence="8">Testis</tissue>
    </source>
</reference>
<comment type="caution">
    <text evidence="8">The sequence shown here is derived from an EMBL/GenBank/DDBJ whole genome shotgun (WGS) entry which is preliminary data.</text>
</comment>
<evidence type="ECO:0000313" key="8">
    <source>
        <dbReference type="EMBL" id="RXN12539.1"/>
    </source>
</evidence>
<protein>
    <submittedName>
        <fullName evidence="8">Rap guanine nucleotide exchange factor 6-like protein</fullName>
    </submittedName>
</protein>
<evidence type="ECO:0000313" key="9">
    <source>
        <dbReference type="Proteomes" id="UP000290572"/>
    </source>
</evidence>
<proteinExistence type="predicted"/>
<sequence>MASYVDNSFRQAVMVNPSDRTQQIERSSHEVIFPSALYGSMDLYITMFIRVQHRFYDDKVLGQDLEIVYSYLHGMEALSNLREHQLRIMCETVRYERHEANEVLYYPDDIGTCWYILLSGSVFIKESMFLPRSSFGKRSAGSLRRGCECIVLEPSEMIVVDYMDENEEYFQRQASHRQSRRRFRKINQKGERQTIIDTVDPYPAGKPPVGRGYHTVKAVQYVKLKFPLSIGKKTALVKRIFK</sequence>
<evidence type="ECO:0000256" key="1">
    <source>
        <dbReference type="ARBA" id="ARBA00004236"/>
    </source>
</evidence>
<dbReference type="GO" id="GO:0005886">
    <property type="term" value="C:plasma membrane"/>
    <property type="evidence" value="ECO:0007669"/>
    <property type="project" value="UniProtKB-SubCell"/>
</dbReference>
<gene>
    <name evidence="8" type="ORF">ROHU_029508</name>
</gene>
<dbReference type="PROSITE" id="PS50042">
    <property type="entry name" value="CNMP_BINDING_3"/>
    <property type="match status" value="1"/>
</dbReference>
<dbReference type="Gene3D" id="2.60.120.10">
    <property type="entry name" value="Jelly Rolls"/>
    <property type="match status" value="1"/>
</dbReference>
<dbReference type="GO" id="GO:0005737">
    <property type="term" value="C:cytoplasm"/>
    <property type="evidence" value="ECO:0007669"/>
    <property type="project" value="UniProtKB-SubCell"/>
</dbReference>
<keyword evidence="5" id="KW-0597">Phosphoprotein</keyword>
<dbReference type="InterPro" id="IPR000595">
    <property type="entry name" value="cNMP-bd_dom"/>
</dbReference>
<keyword evidence="3" id="KW-1003">Cell membrane</keyword>
<evidence type="ECO:0000256" key="3">
    <source>
        <dbReference type="ARBA" id="ARBA00022475"/>
    </source>
</evidence>
<evidence type="ECO:0000259" key="7">
    <source>
        <dbReference type="PROSITE" id="PS50042"/>
    </source>
</evidence>
<keyword evidence="9" id="KW-1185">Reference proteome</keyword>
<dbReference type="AlphaFoldDB" id="A0A498LVQ7"/>